<accession>A0AAN8RMT5</accession>
<comment type="caution">
    <text evidence="2">The sequence shown here is derived from an EMBL/GenBank/DDBJ whole genome shotgun (WGS) entry which is preliminary data.</text>
</comment>
<reference evidence="2 3" key="1">
    <citation type="submission" date="2019-10" db="EMBL/GenBank/DDBJ databases">
        <authorList>
            <person name="Palmer J.M."/>
        </authorList>
    </citation>
    <scope>NUCLEOTIDE SEQUENCE [LARGE SCALE GENOMIC DNA]</scope>
    <source>
        <strain evidence="2 3">TWF506</strain>
    </source>
</reference>
<gene>
    <name evidence="2" type="ORF">TWF506_008551</name>
</gene>
<dbReference type="AlphaFoldDB" id="A0AAN8RMT5"/>
<sequence>MVSTPFRYEETRYEFSSTDPEYIYADTSYPAYAFNQSFFPKTCSNNSSSSSSSIPFEPFSNNMYPSWAELTTDGSYLADHQIIQEQYASGYAYNATAMIYMAKYHAMEYEFNTGLPNNVGILPDFAIECLLSDCGSTNIPSYPPITWSPSEPSVASLSPPYDVYLEKKDLAARAESLLGDEANEVLQGLGLYDCPELATDHGSLDELHASYLGLGKGLKLEESFEFREEYSDDEEDEEDEEQSDEN</sequence>
<evidence type="ECO:0000256" key="1">
    <source>
        <dbReference type="SAM" id="MobiDB-lite"/>
    </source>
</evidence>
<name>A0AAN8RMT5_9PEZI</name>
<organism evidence="2 3">
    <name type="scientific">Arthrobotrys conoides</name>
    <dbReference type="NCBI Taxonomy" id="74498"/>
    <lineage>
        <taxon>Eukaryota</taxon>
        <taxon>Fungi</taxon>
        <taxon>Dikarya</taxon>
        <taxon>Ascomycota</taxon>
        <taxon>Pezizomycotina</taxon>
        <taxon>Orbiliomycetes</taxon>
        <taxon>Orbiliales</taxon>
        <taxon>Orbiliaceae</taxon>
        <taxon>Arthrobotrys</taxon>
    </lineage>
</organism>
<evidence type="ECO:0000313" key="3">
    <source>
        <dbReference type="Proteomes" id="UP001307849"/>
    </source>
</evidence>
<evidence type="ECO:0000313" key="2">
    <source>
        <dbReference type="EMBL" id="KAK6514130.1"/>
    </source>
</evidence>
<keyword evidence="3" id="KW-1185">Reference proteome</keyword>
<protein>
    <submittedName>
        <fullName evidence="2">Uncharacterized protein</fullName>
    </submittedName>
</protein>
<feature type="region of interest" description="Disordered" evidence="1">
    <location>
        <begin position="225"/>
        <end position="246"/>
    </location>
</feature>
<dbReference type="Proteomes" id="UP001307849">
    <property type="component" value="Unassembled WGS sequence"/>
</dbReference>
<proteinExistence type="predicted"/>
<feature type="compositionally biased region" description="Acidic residues" evidence="1">
    <location>
        <begin position="230"/>
        <end position="246"/>
    </location>
</feature>
<dbReference type="EMBL" id="JAVHJM010000005">
    <property type="protein sequence ID" value="KAK6514130.1"/>
    <property type="molecule type" value="Genomic_DNA"/>
</dbReference>